<dbReference type="AlphaFoldDB" id="A0AAW3I1C3"/>
<dbReference type="GO" id="GO:0019284">
    <property type="term" value="P:L-methionine salvage from S-adenosylmethionine"/>
    <property type="evidence" value="ECO:0007669"/>
    <property type="project" value="TreeGrafter"/>
</dbReference>
<dbReference type="RefSeq" id="WP_050448425.1">
    <property type="nucleotide sequence ID" value="NZ_LGVG01000025.1"/>
</dbReference>
<organism evidence="2 3">
    <name type="scientific">Achromobacter spanius</name>
    <dbReference type="NCBI Taxonomy" id="217203"/>
    <lineage>
        <taxon>Bacteria</taxon>
        <taxon>Pseudomonadati</taxon>
        <taxon>Pseudomonadota</taxon>
        <taxon>Betaproteobacteria</taxon>
        <taxon>Burkholderiales</taxon>
        <taxon>Alcaligenaceae</taxon>
        <taxon>Achromobacter</taxon>
    </lineage>
</organism>
<dbReference type="PANTHER" id="PTHR46832">
    <property type="entry name" value="5'-METHYLTHIOADENOSINE/S-ADENOSYLHOMOCYSTEINE NUCLEOSIDASE"/>
    <property type="match status" value="1"/>
</dbReference>
<proteinExistence type="predicted"/>
<dbReference type="GO" id="GO:0009116">
    <property type="term" value="P:nucleoside metabolic process"/>
    <property type="evidence" value="ECO:0007669"/>
    <property type="project" value="InterPro"/>
</dbReference>
<name>A0AAW3I1C3_9BURK</name>
<dbReference type="InterPro" id="IPR035994">
    <property type="entry name" value="Nucleoside_phosphorylase_sf"/>
</dbReference>
<dbReference type="InterPro" id="IPR011006">
    <property type="entry name" value="CheY-like_superfamily"/>
</dbReference>
<dbReference type="EMBL" id="LGVG01000025">
    <property type="protein sequence ID" value="KNE26221.1"/>
    <property type="molecule type" value="Genomic_DNA"/>
</dbReference>
<accession>A0AAW3I1C3</accession>
<dbReference type="Pfam" id="PF01048">
    <property type="entry name" value="PNP_UDP_1"/>
    <property type="match status" value="1"/>
</dbReference>
<dbReference type="GO" id="GO:0008930">
    <property type="term" value="F:methylthioadenosine nucleosidase activity"/>
    <property type="evidence" value="ECO:0007669"/>
    <property type="project" value="TreeGrafter"/>
</dbReference>
<feature type="domain" description="Nucleoside phosphorylase" evidence="1">
    <location>
        <begin position="140"/>
        <end position="358"/>
    </location>
</feature>
<dbReference type="GO" id="GO:0005829">
    <property type="term" value="C:cytosol"/>
    <property type="evidence" value="ECO:0007669"/>
    <property type="project" value="TreeGrafter"/>
</dbReference>
<dbReference type="InterPro" id="IPR000845">
    <property type="entry name" value="Nucleoside_phosphorylase_d"/>
</dbReference>
<dbReference type="PANTHER" id="PTHR46832:SF1">
    <property type="entry name" value="5'-METHYLTHIOADENOSINE_S-ADENOSYLHOMOCYSTEINE NUCLEOSIDASE"/>
    <property type="match status" value="1"/>
</dbReference>
<dbReference type="SUPFAM" id="SSF53167">
    <property type="entry name" value="Purine and uridine phosphorylases"/>
    <property type="match status" value="1"/>
</dbReference>
<evidence type="ECO:0000313" key="2">
    <source>
        <dbReference type="EMBL" id="KNE26221.1"/>
    </source>
</evidence>
<sequence length="388" mass="42997">MKILILEDENQKYEQILGQVQACVPDSIVVWVANFQDFHKQIEREKFDLVVVDLVVPAYRGIEKTDLTAQIIDAVRDHHCPNWRTPVLALTQFVGAADDNYQNLNSKDITIVTFEPANQLWVAPLREKIQSSVPPRRFDFLIICALPKEAQGFEDAGYNLGPPFGLLGLELRTITIGDRKGAVVLAPRMGLVSCAIATTKAIDYFQPALVCMSGICAGIEGKANIYDIVIPEICHQHDAGKWGADGFEPELYSVQIPPDVRLKLIEIIHAGEFMEAVCRDIRPGRSELPENMEHLSPKVLLAPTSSGSAVVADDEFLATIKAQHRKATAFEMESYALYETARLSSSQPRFFSAKAVVDDGGPQKGDHFHKIACLLSARVVYELIKKGI</sequence>
<dbReference type="Proteomes" id="UP000037511">
    <property type="component" value="Unassembled WGS sequence"/>
</dbReference>
<dbReference type="Gene3D" id="3.40.50.2300">
    <property type="match status" value="1"/>
</dbReference>
<evidence type="ECO:0000259" key="1">
    <source>
        <dbReference type="Pfam" id="PF01048"/>
    </source>
</evidence>
<comment type="caution">
    <text evidence="2">The sequence shown here is derived from an EMBL/GenBank/DDBJ whole genome shotgun (WGS) entry which is preliminary data.</text>
</comment>
<dbReference type="Gene3D" id="3.40.50.1580">
    <property type="entry name" value="Nucleoside phosphorylase domain"/>
    <property type="match status" value="1"/>
</dbReference>
<evidence type="ECO:0000313" key="3">
    <source>
        <dbReference type="Proteomes" id="UP000037511"/>
    </source>
</evidence>
<gene>
    <name evidence="2" type="ORF">AFM18_18885</name>
</gene>
<reference evidence="2 3" key="1">
    <citation type="submission" date="2015-07" db="EMBL/GenBank/DDBJ databases">
        <title>Draft genome of Achromobacter spanius.</title>
        <authorList>
            <person name="Wang X."/>
        </authorList>
    </citation>
    <scope>NUCLEOTIDE SEQUENCE [LARGE SCALE GENOMIC DNA]</scope>
    <source>
        <strain evidence="2 3">CGMCC9173</strain>
    </source>
</reference>
<protein>
    <recommendedName>
        <fullName evidence="1">Nucleoside phosphorylase domain-containing protein</fullName>
    </recommendedName>
</protein>
<dbReference type="GO" id="GO:0008782">
    <property type="term" value="F:adenosylhomocysteine nucleosidase activity"/>
    <property type="evidence" value="ECO:0007669"/>
    <property type="project" value="TreeGrafter"/>
</dbReference>
<dbReference type="SUPFAM" id="SSF52172">
    <property type="entry name" value="CheY-like"/>
    <property type="match status" value="1"/>
</dbReference>